<protein>
    <submittedName>
        <fullName evidence="4">Amidohydrolase family protein</fullName>
    </submittedName>
</protein>
<dbReference type="InterPro" id="IPR032465">
    <property type="entry name" value="ACMSD"/>
</dbReference>
<keyword evidence="2" id="KW-0812">Transmembrane</keyword>
<dbReference type="InterPro" id="IPR006680">
    <property type="entry name" value="Amidohydro-rel"/>
</dbReference>
<reference evidence="5" key="1">
    <citation type="journal article" date="2019" name="Int. J. Syst. Evol. Microbiol.">
        <title>The Global Catalogue of Microorganisms (GCM) 10K type strain sequencing project: providing services to taxonomists for standard genome sequencing and annotation.</title>
        <authorList>
            <consortium name="The Broad Institute Genomics Platform"/>
            <consortium name="The Broad Institute Genome Sequencing Center for Infectious Disease"/>
            <person name="Wu L."/>
            <person name="Ma J."/>
        </authorList>
    </citation>
    <scope>NUCLEOTIDE SEQUENCE [LARGE SCALE GENOMIC DNA]</scope>
    <source>
        <strain evidence="5">KCTC 42585</strain>
    </source>
</reference>
<gene>
    <name evidence="4" type="ORF">ACFSTG_10400</name>
</gene>
<sequence>METSNQPTKSTIAIYLFFSLSLLLAQPLISQNKNPEKEEANTANRYTGPIIDMHLHSYSNDFWGPAPNPATGNLSGTTSREQMEQSFQVMQDYNIVLGAVSGIDKTSGNIWYGYDQTRTLRGIELREPSEFMPADSLRMMIQNGELDMLGEVGAQYFGYSPSDPAYYPFYRVAEEEGVPVGIHTGASFPGTPYRCCPKFRLKLGDPLLLEDMLVEFPKLKVFMMHAGGAGPYSQYALMMMNMYPQLYTDISIIDWMPGMEPVLESFLRQAKQMGMLDRVLFGTDQMVWPEAIGIAVERINSLDFLTMEEKTDIFYNNAAEFLGLEEDVIKQHHQMVKN</sequence>
<keyword evidence="2" id="KW-0472">Membrane</keyword>
<dbReference type="Gene3D" id="3.20.20.140">
    <property type="entry name" value="Metal-dependent hydrolases"/>
    <property type="match status" value="1"/>
</dbReference>
<organism evidence="4 5">
    <name type="scientific">Salinimicrobium flavum</name>
    <dbReference type="NCBI Taxonomy" id="1737065"/>
    <lineage>
        <taxon>Bacteria</taxon>
        <taxon>Pseudomonadati</taxon>
        <taxon>Bacteroidota</taxon>
        <taxon>Flavobacteriia</taxon>
        <taxon>Flavobacteriales</taxon>
        <taxon>Flavobacteriaceae</taxon>
        <taxon>Salinimicrobium</taxon>
    </lineage>
</organism>
<evidence type="ECO:0000313" key="4">
    <source>
        <dbReference type="EMBL" id="MFD2518304.1"/>
    </source>
</evidence>
<evidence type="ECO:0000313" key="5">
    <source>
        <dbReference type="Proteomes" id="UP001597468"/>
    </source>
</evidence>
<evidence type="ECO:0000256" key="1">
    <source>
        <dbReference type="ARBA" id="ARBA00023239"/>
    </source>
</evidence>
<dbReference type="PANTHER" id="PTHR21240">
    <property type="entry name" value="2-AMINO-3-CARBOXYLMUCONATE-6-SEMIALDEHYDE DECARBOXYLASE"/>
    <property type="match status" value="1"/>
</dbReference>
<name>A0ABW5IYP6_9FLAO</name>
<evidence type="ECO:0000259" key="3">
    <source>
        <dbReference type="Pfam" id="PF04909"/>
    </source>
</evidence>
<feature type="domain" description="Amidohydrolase-related" evidence="3">
    <location>
        <begin position="51"/>
        <end position="324"/>
    </location>
</feature>
<dbReference type="SUPFAM" id="SSF51556">
    <property type="entry name" value="Metallo-dependent hydrolases"/>
    <property type="match status" value="1"/>
</dbReference>
<evidence type="ECO:0000256" key="2">
    <source>
        <dbReference type="SAM" id="Phobius"/>
    </source>
</evidence>
<accession>A0ABW5IYP6</accession>
<dbReference type="InterPro" id="IPR032466">
    <property type="entry name" value="Metal_Hydrolase"/>
</dbReference>
<dbReference type="RefSeq" id="WP_380752165.1">
    <property type="nucleotide sequence ID" value="NZ_JBHULT010000009.1"/>
</dbReference>
<feature type="transmembrane region" description="Helical" evidence="2">
    <location>
        <begin position="12"/>
        <end position="29"/>
    </location>
</feature>
<keyword evidence="5" id="KW-1185">Reference proteome</keyword>
<dbReference type="EMBL" id="JBHULT010000009">
    <property type="protein sequence ID" value="MFD2518304.1"/>
    <property type="molecule type" value="Genomic_DNA"/>
</dbReference>
<dbReference type="Pfam" id="PF04909">
    <property type="entry name" value="Amidohydro_2"/>
    <property type="match status" value="1"/>
</dbReference>
<keyword evidence="1" id="KW-0456">Lyase</keyword>
<comment type="caution">
    <text evidence="4">The sequence shown here is derived from an EMBL/GenBank/DDBJ whole genome shotgun (WGS) entry which is preliminary data.</text>
</comment>
<dbReference type="Proteomes" id="UP001597468">
    <property type="component" value="Unassembled WGS sequence"/>
</dbReference>
<keyword evidence="2" id="KW-1133">Transmembrane helix</keyword>
<proteinExistence type="predicted"/>